<reference evidence="2" key="2">
    <citation type="submission" date="2019-06" db="EMBL/GenBank/DDBJ databases">
        <title>Genomics analysis of Aphanomyces spp. identifies a new class of oomycete effector associated with host adaptation.</title>
        <authorList>
            <person name="Gaulin E."/>
        </authorList>
    </citation>
    <scope>NUCLEOTIDE SEQUENCE</scope>
    <source>
        <strain evidence="2">CBS 578.67</strain>
    </source>
</reference>
<name>A0A485KG33_9STRA</name>
<organism evidence="3 4">
    <name type="scientific">Aphanomyces stellatus</name>
    <dbReference type="NCBI Taxonomy" id="120398"/>
    <lineage>
        <taxon>Eukaryota</taxon>
        <taxon>Sar</taxon>
        <taxon>Stramenopiles</taxon>
        <taxon>Oomycota</taxon>
        <taxon>Saprolegniomycetes</taxon>
        <taxon>Saprolegniales</taxon>
        <taxon>Verrucalvaceae</taxon>
        <taxon>Aphanomyces</taxon>
    </lineage>
</organism>
<sequence length="383" mass="42266">MVATNAQLRKILRGLDKPPIDKIPDAINVIKALGPNPQYGSEIKIQFRIFGIESFSSEHTGKTGKYVWLVGDYANKEELRENVSLLAQVSKPIRNQDLFRVTVFDGPKMRLIRSWKPGDLVCISFRPILFRMLYCQGVLESVIKHIPDSIFQDEPPMSANQVSHASTGAQQSTLDDIATTHVPSMNAATVHPFTPANNALERASCQPSCAMSVDDDLDNLTPPPSPNNLNFTKPELAKVIENEKLIDQSNVKAVARPAIDGEPPLQVVLKPPKPESKDDLKPSKSGRKPSVTNPASSKGPATRGLKAATGKPIHPHQSNLITTQKFAKKTLFKQPPRTRRPLISGPAIYIALIRHWDKLSTLPVSSTFYLEILRLNSSEVRVS</sequence>
<evidence type="ECO:0000313" key="3">
    <source>
        <dbReference type="EMBL" id="VFT80959.1"/>
    </source>
</evidence>
<keyword evidence="4" id="KW-1185">Reference proteome</keyword>
<dbReference type="EMBL" id="VJMH01000753">
    <property type="protein sequence ID" value="KAF0714570.1"/>
    <property type="molecule type" value="Genomic_DNA"/>
</dbReference>
<dbReference type="Proteomes" id="UP000332933">
    <property type="component" value="Unassembled WGS sequence"/>
</dbReference>
<proteinExistence type="predicted"/>
<feature type="region of interest" description="Disordered" evidence="1">
    <location>
        <begin position="256"/>
        <end position="317"/>
    </location>
</feature>
<gene>
    <name evidence="3" type="primary">Aste57867_3810</name>
    <name evidence="2" type="ORF">As57867_003799</name>
    <name evidence="3" type="ORF">ASTE57867_3810</name>
</gene>
<evidence type="ECO:0000256" key="1">
    <source>
        <dbReference type="SAM" id="MobiDB-lite"/>
    </source>
</evidence>
<dbReference type="EMBL" id="CAADRA010000753">
    <property type="protein sequence ID" value="VFT80959.1"/>
    <property type="molecule type" value="Genomic_DNA"/>
</dbReference>
<dbReference type="AlphaFoldDB" id="A0A485KG33"/>
<evidence type="ECO:0000313" key="2">
    <source>
        <dbReference type="EMBL" id="KAF0714570.1"/>
    </source>
</evidence>
<evidence type="ECO:0000313" key="4">
    <source>
        <dbReference type="Proteomes" id="UP000332933"/>
    </source>
</evidence>
<reference evidence="3 4" key="1">
    <citation type="submission" date="2019-03" db="EMBL/GenBank/DDBJ databases">
        <authorList>
            <person name="Gaulin E."/>
            <person name="Dumas B."/>
        </authorList>
    </citation>
    <scope>NUCLEOTIDE SEQUENCE [LARGE SCALE GENOMIC DNA]</scope>
    <source>
        <strain evidence="3">CBS 568.67</strain>
    </source>
</reference>
<protein>
    <submittedName>
        <fullName evidence="3">Aste57867_3810 protein</fullName>
    </submittedName>
</protein>
<feature type="compositionally biased region" description="Basic and acidic residues" evidence="1">
    <location>
        <begin position="272"/>
        <end position="282"/>
    </location>
</feature>
<accession>A0A485KG33</accession>